<keyword evidence="2" id="KW-1185">Reference proteome</keyword>
<organism evidence="1 2">
    <name type="scientific">Streptomyces uncialis</name>
    <dbReference type="NCBI Taxonomy" id="1048205"/>
    <lineage>
        <taxon>Bacteria</taxon>
        <taxon>Bacillati</taxon>
        <taxon>Actinomycetota</taxon>
        <taxon>Actinomycetes</taxon>
        <taxon>Kitasatosporales</taxon>
        <taxon>Streptomycetaceae</taxon>
        <taxon>Streptomyces</taxon>
    </lineage>
</organism>
<evidence type="ECO:0000313" key="1">
    <source>
        <dbReference type="EMBL" id="OKH90486.1"/>
    </source>
</evidence>
<protein>
    <submittedName>
        <fullName evidence="1">Uncharacterized protein</fullName>
    </submittedName>
</protein>
<name>A0A1Q4UY59_9ACTN</name>
<comment type="caution">
    <text evidence="1">The sequence shown here is derived from an EMBL/GenBank/DDBJ whole genome shotgun (WGS) entry which is preliminary data.</text>
</comment>
<gene>
    <name evidence="1" type="ORF">AB852_35590</name>
</gene>
<sequence>MSDYKRLQGSVSEDQLTDHDVRALLRAHQDGGPISHLFETGEINDDTFPALSQAAERLTEQGDHEGAETLCDAISYAAAAGDRPPVAGWPTR</sequence>
<dbReference type="EMBL" id="LFBV01000012">
    <property type="protein sequence ID" value="OKH90486.1"/>
    <property type="molecule type" value="Genomic_DNA"/>
</dbReference>
<evidence type="ECO:0000313" key="2">
    <source>
        <dbReference type="Proteomes" id="UP000186455"/>
    </source>
</evidence>
<reference evidence="1 2" key="1">
    <citation type="submission" date="2015-06" db="EMBL/GenBank/DDBJ databases">
        <title>Cloning and characterization of the uncialamcin biosynthetic gene cluster.</title>
        <authorList>
            <person name="Yan X."/>
            <person name="Huang T."/>
            <person name="Ge H."/>
            <person name="Shen B."/>
        </authorList>
    </citation>
    <scope>NUCLEOTIDE SEQUENCE [LARGE SCALE GENOMIC DNA]</scope>
    <source>
        <strain evidence="1 2">DCA2648</strain>
    </source>
</reference>
<proteinExistence type="predicted"/>
<accession>A0A1Q4UY59</accession>
<dbReference type="RefSeq" id="WP_073795527.1">
    <property type="nucleotide sequence ID" value="NZ_LFBV01000012.1"/>
</dbReference>
<dbReference type="Proteomes" id="UP000186455">
    <property type="component" value="Unassembled WGS sequence"/>
</dbReference>
<dbReference type="AlphaFoldDB" id="A0A1Q4UY59"/>